<organism evidence="1 2">
    <name type="scientific">Aspergillus sergii</name>
    <dbReference type="NCBI Taxonomy" id="1034303"/>
    <lineage>
        <taxon>Eukaryota</taxon>
        <taxon>Fungi</taxon>
        <taxon>Dikarya</taxon>
        <taxon>Ascomycota</taxon>
        <taxon>Pezizomycotina</taxon>
        <taxon>Eurotiomycetes</taxon>
        <taxon>Eurotiomycetidae</taxon>
        <taxon>Eurotiales</taxon>
        <taxon>Aspergillaceae</taxon>
        <taxon>Aspergillus</taxon>
        <taxon>Aspergillus subgen. Circumdati</taxon>
    </lineage>
</organism>
<accession>A0A5N6XNF2</accession>
<gene>
    <name evidence="1" type="ORF">BDV39DRAFT_198806</name>
</gene>
<proteinExistence type="predicted"/>
<dbReference type="AlphaFoldDB" id="A0A5N6XNF2"/>
<name>A0A5N6XNF2_9EURO</name>
<evidence type="ECO:0000313" key="2">
    <source>
        <dbReference type="Proteomes" id="UP000325945"/>
    </source>
</evidence>
<sequence>MALRCLNVLQSVVEDEEYKPAKLPTAAATRLAATNSEKLSKNENFDESLNGTAEKYVSKDEDYWNSDLHDTDAKEVPWPLLKQYIKYIFEATSDIIKALDINENFETSGSSGVCIYKHFTALHPASLFGYVRMAELLDLREDPAKK</sequence>
<evidence type="ECO:0000313" key="1">
    <source>
        <dbReference type="EMBL" id="KAE8333896.1"/>
    </source>
</evidence>
<keyword evidence="2" id="KW-1185">Reference proteome</keyword>
<dbReference type="Proteomes" id="UP000325945">
    <property type="component" value="Unassembled WGS sequence"/>
</dbReference>
<dbReference type="EMBL" id="ML741761">
    <property type="protein sequence ID" value="KAE8333896.1"/>
    <property type="molecule type" value="Genomic_DNA"/>
</dbReference>
<reference evidence="2" key="1">
    <citation type="submission" date="2019-04" db="EMBL/GenBank/DDBJ databases">
        <title>Friends and foes A comparative genomics studyof 23 Aspergillus species from section Flavi.</title>
        <authorList>
            <consortium name="DOE Joint Genome Institute"/>
            <person name="Kjaerbolling I."/>
            <person name="Vesth T."/>
            <person name="Frisvad J.C."/>
            <person name="Nybo J.L."/>
            <person name="Theobald S."/>
            <person name="Kildgaard S."/>
            <person name="Isbrandt T."/>
            <person name="Kuo A."/>
            <person name="Sato A."/>
            <person name="Lyhne E.K."/>
            <person name="Kogle M.E."/>
            <person name="Wiebenga A."/>
            <person name="Kun R.S."/>
            <person name="Lubbers R.J."/>
            <person name="Makela M.R."/>
            <person name="Barry K."/>
            <person name="Chovatia M."/>
            <person name="Clum A."/>
            <person name="Daum C."/>
            <person name="Haridas S."/>
            <person name="He G."/>
            <person name="LaButti K."/>
            <person name="Lipzen A."/>
            <person name="Mondo S."/>
            <person name="Riley R."/>
            <person name="Salamov A."/>
            <person name="Simmons B.A."/>
            <person name="Magnuson J.K."/>
            <person name="Henrissat B."/>
            <person name="Mortensen U.H."/>
            <person name="Larsen T.O."/>
            <person name="Devries R.P."/>
            <person name="Grigoriev I.V."/>
            <person name="Machida M."/>
            <person name="Baker S.E."/>
            <person name="Andersen M.R."/>
        </authorList>
    </citation>
    <scope>NUCLEOTIDE SEQUENCE [LARGE SCALE GENOMIC DNA]</scope>
    <source>
        <strain evidence="2">CBS 130017</strain>
    </source>
</reference>
<protein>
    <submittedName>
        <fullName evidence="1">Uncharacterized protein</fullName>
    </submittedName>
</protein>